<dbReference type="OrthoDB" id="3551419at2759"/>
<evidence type="ECO:0000256" key="1">
    <source>
        <dbReference type="SAM" id="MobiDB-lite"/>
    </source>
</evidence>
<sequence>MDKTLHSYGLLVTQLDDNESTSPDPPFNTENYNLEENLGDESSLSAVQPHENSPLSASASLHQPLGSSLPEVETPVRINQRQLVQSRPNFPRSNTEHSHLHTHVSLTHNSNLSPQDPSFSPLECPPYPTNDVNFDEWTNFAAYCGTAPEPELLNLLSNEKNASLHEKYFIPRSVDDINSENPSSCANKVTMRLRTHDFEVTTAQSTESLS</sequence>
<dbReference type="AlphaFoldDB" id="A0A4Z1L012"/>
<reference evidence="2 3" key="1">
    <citation type="submission" date="2017-12" db="EMBL/GenBank/DDBJ databases">
        <title>Comparative genomics of Botrytis spp.</title>
        <authorList>
            <person name="Valero-Jimenez C.A."/>
            <person name="Tapia P."/>
            <person name="Veloso J."/>
            <person name="Silva-Moreno E."/>
            <person name="Staats M."/>
            <person name="Valdes J.H."/>
            <person name="Van Kan J.A.L."/>
        </authorList>
    </citation>
    <scope>NUCLEOTIDE SEQUENCE [LARGE SCALE GENOMIC DNA]</scope>
    <source>
        <strain evidence="2 3">MUCL3349</strain>
    </source>
</reference>
<feature type="region of interest" description="Disordered" evidence="1">
    <location>
        <begin position="14"/>
        <end position="73"/>
    </location>
</feature>
<name>A0A4Z1L012_9HELO</name>
<gene>
    <name evidence="2" type="ORF">BPOR_0082g00160</name>
</gene>
<organism evidence="2 3">
    <name type="scientific">Botrytis porri</name>
    <dbReference type="NCBI Taxonomy" id="87229"/>
    <lineage>
        <taxon>Eukaryota</taxon>
        <taxon>Fungi</taxon>
        <taxon>Dikarya</taxon>
        <taxon>Ascomycota</taxon>
        <taxon>Pezizomycotina</taxon>
        <taxon>Leotiomycetes</taxon>
        <taxon>Helotiales</taxon>
        <taxon>Sclerotiniaceae</taxon>
        <taxon>Botrytis</taxon>
    </lineage>
</organism>
<accession>A0A4Z1L012</accession>
<comment type="caution">
    <text evidence="2">The sequence shown here is derived from an EMBL/GenBank/DDBJ whole genome shotgun (WGS) entry which is preliminary data.</text>
</comment>
<feature type="compositionally biased region" description="Polar residues" evidence="1">
    <location>
        <begin position="28"/>
        <end position="61"/>
    </location>
</feature>
<protein>
    <submittedName>
        <fullName evidence="2">Uncharacterized protein</fullName>
    </submittedName>
</protein>
<keyword evidence="3" id="KW-1185">Reference proteome</keyword>
<dbReference type="EMBL" id="PQXO01000082">
    <property type="protein sequence ID" value="TGO90040.1"/>
    <property type="molecule type" value="Genomic_DNA"/>
</dbReference>
<evidence type="ECO:0000313" key="3">
    <source>
        <dbReference type="Proteomes" id="UP000297280"/>
    </source>
</evidence>
<proteinExistence type="predicted"/>
<dbReference type="Proteomes" id="UP000297280">
    <property type="component" value="Unassembled WGS sequence"/>
</dbReference>
<evidence type="ECO:0000313" key="2">
    <source>
        <dbReference type="EMBL" id="TGO90040.1"/>
    </source>
</evidence>